<feature type="non-terminal residue" evidence="2">
    <location>
        <position position="99"/>
    </location>
</feature>
<dbReference type="AlphaFoldDB" id="A0A2J6WIJ9"/>
<keyword evidence="1" id="KW-0732">Signal</keyword>
<sequence length="99" mass="10918">MKKLAVFLISIFLILGFATVHAQMKTQTPAQVKPNIPSKTYWCAEVEDILFSKEPQQGQKLSVGVRVKFRKMTIIPGAPGPKLCNCAFEGPSGNLAKVW</sequence>
<evidence type="ECO:0000256" key="1">
    <source>
        <dbReference type="SAM" id="SignalP"/>
    </source>
</evidence>
<reference evidence="2 3" key="1">
    <citation type="submission" date="2018-01" db="EMBL/GenBank/DDBJ databases">
        <title>Metagenomic assembled genomes from two thermal pools in the Uzon Caldera, Kamchatka, Russia.</title>
        <authorList>
            <person name="Wilkins L."/>
            <person name="Ettinger C."/>
        </authorList>
    </citation>
    <scope>NUCLEOTIDE SEQUENCE [LARGE SCALE GENOMIC DNA]</scope>
    <source>
        <strain evidence="2">ZAV-04</strain>
    </source>
</reference>
<gene>
    <name evidence="2" type="ORF">C0186_05195</name>
</gene>
<dbReference type="Proteomes" id="UP000242288">
    <property type="component" value="Unassembled WGS sequence"/>
</dbReference>
<feature type="chain" id="PRO_5014329674" evidence="1">
    <location>
        <begin position="23"/>
        <end position="99"/>
    </location>
</feature>
<evidence type="ECO:0000313" key="3">
    <source>
        <dbReference type="Proteomes" id="UP000242288"/>
    </source>
</evidence>
<comment type="caution">
    <text evidence="2">The sequence shown here is derived from an EMBL/GenBank/DDBJ whole genome shotgun (WGS) entry which is preliminary data.</text>
</comment>
<organism evidence="2 3">
    <name type="scientific">Thermodesulfovibrio aggregans</name>
    <dbReference type="NCBI Taxonomy" id="86166"/>
    <lineage>
        <taxon>Bacteria</taxon>
        <taxon>Pseudomonadati</taxon>
        <taxon>Nitrospirota</taxon>
        <taxon>Thermodesulfovibrionia</taxon>
        <taxon>Thermodesulfovibrionales</taxon>
        <taxon>Thermodesulfovibrionaceae</taxon>
        <taxon>Thermodesulfovibrio</taxon>
    </lineage>
</organism>
<feature type="signal peptide" evidence="1">
    <location>
        <begin position="1"/>
        <end position="22"/>
    </location>
</feature>
<protein>
    <submittedName>
        <fullName evidence="2">Uncharacterized protein</fullName>
    </submittedName>
</protein>
<name>A0A2J6WIJ9_9BACT</name>
<accession>A0A2J6WIJ9</accession>
<dbReference type="EMBL" id="PNIO01000045">
    <property type="protein sequence ID" value="PMP70201.1"/>
    <property type="molecule type" value="Genomic_DNA"/>
</dbReference>
<proteinExistence type="predicted"/>
<evidence type="ECO:0000313" key="2">
    <source>
        <dbReference type="EMBL" id="PMP70201.1"/>
    </source>
</evidence>